<dbReference type="PANTHER" id="PTHR22809:SF5">
    <property type="entry name" value="TRNA N(3)-METHYLCYTIDINE METHYLTRANSFERASE METTL6"/>
    <property type="match status" value="1"/>
</dbReference>
<dbReference type="InterPro" id="IPR029063">
    <property type="entry name" value="SAM-dependent_MTases_sf"/>
</dbReference>
<gene>
    <name evidence="6" type="ORF">J5N97_023272</name>
</gene>
<dbReference type="Pfam" id="PF10294">
    <property type="entry name" value="Methyltransf_16"/>
    <property type="match status" value="1"/>
</dbReference>
<dbReference type="GO" id="GO:0032259">
    <property type="term" value="P:methylation"/>
    <property type="evidence" value="ECO:0007669"/>
    <property type="project" value="UniProtKB-KW"/>
</dbReference>
<dbReference type="InterPro" id="IPR019410">
    <property type="entry name" value="Methyltransf_16"/>
</dbReference>
<evidence type="ECO:0000313" key="6">
    <source>
        <dbReference type="EMBL" id="KAJ0970395.1"/>
    </source>
</evidence>
<evidence type="ECO:0000256" key="4">
    <source>
        <dbReference type="SAM" id="MobiDB-lite"/>
    </source>
</evidence>
<dbReference type="InterPro" id="IPR013217">
    <property type="entry name" value="Methyltransf_12"/>
</dbReference>
<dbReference type="InterPro" id="IPR026113">
    <property type="entry name" value="METTL2/6/8-like"/>
</dbReference>
<feature type="domain" description="Methyltransferase type 12" evidence="5">
    <location>
        <begin position="72"/>
        <end position="173"/>
    </location>
</feature>
<keyword evidence="7" id="KW-1185">Reference proteome</keyword>
<dbReference type="OrthoDB" id="417697at2759"/>
<feature type="region of interest" description="Disordered" evidence="4">
    <location>
        <begin position="259"/>
        <end position="289"/>
    </location>
</feature>
<name>A0A9D5HBP6_9LILI</name>
<comment type="caution">
    <text evidence="6">The sequence shown here is derived from an EMBL/GenBank/DDBJ whole genome shotgun (WGS) entry which is preliminary data.</text>
</comment>
<reference evidence="6" key="2">
    <citation type="journal article" date="2022" name="Hortic Res">
        <title>The genome of Dioscorea zingiberensis sheds light on the biosynthesis, origin and evolution of the medicinally important diosgenin saponins.</title>
        <authorList>
            <person name="Li Y."/>
            <person name="Tan C."/>
            <person name="Li Z."/>
            <person name="Guo J."/>
            <person name="Li S."/>
            <person name="Chen X."/>
            <person name="Wang C."/>
            <person name="Dai X."/>
            <person name="Yang H."/>
            <person name="Song W."/>
            <person name="Hou L."/>
            <person name="Xu J."/>
            <person name="Tong Z."/>
            <person name="Xu A."/>
            <person name="Yuan X."/>
            <person name="Wang W."/>
            <person name="Yang Q."/>
            <person name="Chen L."/>
            <person name="Sun Z."/>
            <person name="Wang K."/>
            <person name="Pan B."/>
            <person name="Chen J."/>
            <person name="Bao Y."/>
            <person name="Liu F."/>
            <person name="Qi X."/>
            <person name="Gang D.R."/>
            <person name="Wen J."/>
            <person name="Li J."/>
        </authorList>
    </citation>
    <scope>NUCLEOTIDE SEQUENCE</scope>
    <source>
        <strain evidence="6">Dzin_1.0</strain>
    </source>
</reference>
<dbReference type="PANTHER" id="PTHR22809">
    <property type="entry name" value="METHYLTRANSFERASE-RELATED"/>
    <property type="match status" value="1"/>
</dbReference>
<evidence type="ECO:0000256" key="2">
    <source>
        <dbReference type="ARBA" id="ARBA00022603"/>
    </source>
</evidence>
<dbReference type="GO" id="GO:0008173">
    <property type="term" value="F:RNA methyltransferase activity"/>
    <property type="evidence" value="ECO:0007669"/>
    <property type="project" value="UniProtKB-ARBA"/>
</dbReference>
<dbReference type="Gene3D" id="3.40.50.150">
    <property type="entry name" value="Vaccinia Virus protein VP39"/>
    <property type="match status" value="2"/>
</dbReference>
<dbReference type="SUPFAM" id="SSF53335">
    <property type="entry name" value="S-adenosyl-L-methionine-dependent methyltransferases"/>
    <property type="match status" value="2"/>
</dbReference>
<evidence type="ECO:0000256" key="3">
    <source>
        <dbReference type="ARBA" id="ARBA00022679"/>
    </source>
</evidence>
<feature type="compositionally biased region" description="Low complexity" evidence="4">
    <location>
        <begin position="259"/>
        <end position="273"/>
    </location>
</feature>
<keyword evidence="2" id="KW-0489">Methyltransferase</keyword>
<dbReference type="EMBL" id="JAGGNH010000006">
    <property type="protein sequence ID" value="KAJ0970395.1"/>
    <property type="molecule type" value="Genomic_DNA"/>
</dbReference>
<protein>
    <recommendedName>
        <fullName evidence="5">Methyltransferase type 12 domain-containing protein</fullName>
    </recommendedName>
</protein>
<dbReference type="Pfam" id="PF08242">
    <property type="entry name" value="Methyltransf_12"/>
    <property type="match status" value="1"/>
</dbReference>
<accession>A0A9D5HBP6</accession>
<dbReference type="Proteomes" id="UP001085076">
    <property type="component" value="Miscellaneous, Linkage group lg06"/>
</dbReference>
<feature type="compositionally biased region" description="Basic and acidic residues" evidence="4">
    <location>
        <begin position="274"/>
        <end position="289"/>
    </location>
</feature>
<dbReference type="AlphaFoldDB" id="A0A9D5HBP6"/>
<evidence type="ECO:0000256" key="1">
    <source>
        <dbReference type="ARBA" id="ARBA00009725"/>
    </source>
</evidence>
<evidence type="ECO:0000313" key="7">
    <source>
        <dbReference type="Proteomes" id="UP001085076"/>
    </source>
</evidence>
<proteinExistence type="inferred from homology"/>
<reference evidence="6" key="1">
    <citation type="submission" date="2021-03" db="EMBL/GenBank/DDBJ databases">
        <authorList>
            <person name="Li Z."/>
            <person name="Yang C."/>
        </authorList>
    </citation>
    <scope>NUCLEOTIDE SEQUENCE</scope>
    <source>
        <strain evidence="6">Dzin_1.0</strain>
        <tissue evidence="6">Leaf</tissue>
    </source>
</reference>
<sequence>MAAKKMLIYSSSPSPARQVTPYWKEKYEREAGRYWDLFYRRHKDKFFKDRHYLNKEWGRYFKAAEGEKLVVLEVGCGAGNTVFPLIATHPNIFIHACDFSPRAIDLVKAHKDFSGDQVNAFVCDLTQHNLNENVAPSSVDVATLIFVLSAVSPEKMPVVLQNIRKVLKPNGHVLLRDYATGDLAQERFTSKEQQISENFYVRGDGTRAYYFSNDYLTNLFKQNGFETDEISIYNKQVENRSRELVMNRRWIQAVFSLNSSSGQGSVDDSSSGSQERDVPRPGEDIHSKDHAVDAEIDMSESITEMFASSPSTNEVTDVKLKSYNFRIKGLHREHQHTCKSTGLMLWESAHFICNLLSENPSIVTGKRVLELGCGSAGICSMVAAQSAELVVATDGDDEALNILKENIATNVEPNILNKLVVKKLLWGNNSDLKDIKDLARDFEVIIGTDVTYNPDAISLLFKTARELISKDRHGEREPALILCHIQRRVDENSLLSSASSYGFKLIDRWFDGMESNGGIISSWFSVDDATCNCGLKSAPLTILYFSL</sequence>
<keyword evidence="3" id="KW-0808">Transferase</keyword>
<comment type="similarity">
    <text evidence="1">Belongs to the methyltransferase superfamily. METL family.</text>
</comment>
<evidence type="ECO:0000259" key="5">
    <source>
        <dbReference type="Pfam" id="PF08242"/>
    </source>
</evidence>
<dbReference type="GO" id="GO:0008757">
    <property type="term" value="F:S-adenosylmethionine-dependent methyltransferase activity"/>
    <property type="evidence" value="ECO:0007669"/>
    <property type="project" value="UniProtKB-ARBA"/>
</dbReference>
<organism evidence="6 7">
    <name type="scientific">Dioscorea zingiberensis</name>
    <dbReference type="NCBI Taxonomy" id="325984"/>
    <lineage>
        <taxon>Eukaryota</taxon>
        <taxon>Viridiplantae</taxon>
        <taxon>Streptophyta</taxon>
        <taxon>Embryophyta</taxon>
        <taxon>Tracheophyta</taxon>
        <taxon>Spermatophyta</taxon>
        <taxon>Magnoliopsida</taxon>
        <taxon>Liliopsida</taxon>
        <taxon>Dioscoreales</taxon>
        <taxon>Dioscoreaceae</taxon>
        <taxon>Dioscorea</taxon>
    </lineage>
</organism>
<dbReference type="CDD" id="cd02440">
    <property type="entry name" value="AdoMet_MTases"/>
    <property type="match status" value="2"/>
</dbReference>